<keyword evidence="1 6" id="KW-0645">Protease</keyword>
<keyword evidence="2" id="KW-0479">Metal-binding</keyword>
<organism evidence="9 10">
    <name type="scientific">Filimonas lacunae</name>
    <dbReference type="NCBI Taxonomy" id="477680"/>
    <lineage>
        <taxon>Bacteria</taxon>
        <taxon>Pseudomonadati</taxon>
        <taxon>Bacteroidota</taxon>
        <taxon>Chitinophagia</taxon>
        <taxon>Chitinophagales</taxon>
        <taxon>Chitinophagaceae</taxon>
        <taxon>Filimonas</taxon>
    </lineage>
</organism>
<protein>
    <submittedName>
        <fullName evidence="9">Peptidase family M48</fullName>
    </submittedName>
</protein>
<dbReference type="OrthoDB" id="9810445at2"/>
<evidence type="ECO:0000313" key="9">
    <source>
        <dbReference type="EMBL" id="SIT34010.1"/>
    </source>
</evidence>
<dbReference type="Gene3D" id="3.30.2010.10">
    <property type="entry name" value="Metalloproteases ('zincins'), catalytic domain"/>
    <property type="match status" value="1"/>
</dbReference>
<comment type="similarity">
    <text evidence="6">Belongs to the peptidase M48 family.</text>
</comment>
<dbReference type="Pfam" id="PF01435">
    <property type="entry name" value="Peptidase_M48"/>
    <property type="match status" value="1"/>
</dbReference>
<evidence type="ECO:0000256" key="5">
    <source>
        <dbReference type="ARBA" id="ARBA00023049"/>
    </source>
</evidence>
<dbReference type="EMBL" id="FTOR01000014">
    <property type="protein sequence ID" value="SIT34010.1"/>
    <property type="molecule type" value="Genomic_DNA"/>
</dbReference>
<sequence length="355" mass="39327">MADFFDSNSTRPQHVRVLLLQGNIQIYDTESRQLLHTFPLLQCIPEKQSNQLTVYLNSERNARVEIPYTNPIAQLIEEEKQLQQSGSLGKVKKYRSLLIGLLVTLVVIGGLLFALIHAIPAIGVRAISIEQEQALGNTLYKTQVQQNQLDTTATRLVQQFAGHIHLSDTYPLHIVVVNDKEINAFALPGGYIVVNTGIIQHIHSYEELAALLAHEVTHINNRHSLRSILKEASLSVSLALIFGNSSAITTGVVKSAAQLSSLSYSRSLEAEADKTGIEILKKNTINPSGMLQLMRDLQASEKIQPIRFLSSHPLTSDRITAAEQAIQKTGADTYPVNIPLQQTWKLLKESQDATF</sequence>
<dbReference type="PANTHER" id="PTHR22726">
    <property type="entry name" value="METALLOENDOPEPTIDASE OMA1"/>
    <property type="match status" value="1"/>
</dbReference>
<proteinExistence type="inferred from homology"/>
<dbReference type="GO" id="GO:0051603">
    <property type="term" value="P:proteolysis involved in protein catabolic process"/>
    <property type="evidence" value="ECO:0007669"/>
    <property type="project" value="TreeGrafter"/>
</dbReference>
<dbReference type="GO" id="GO:0016020">
    <property type="term" value="C:membrane"/>
    <property type="evidence" value="ECO:0007669"/>
    <property type="project" value="TreeGrafter"/>
</dbReference>
<feature type="transmembrane region" description="Helical" evidence="7">
    <location>
        <begin position="97"/>
        <end position="119"/>
    </location>
</feature>
<evidence type="ECO:0000256" key="1">
    <source>
        <dbReference type="ARBA" id="ARBA00022670"/>
    </source>
</evidence>
<keyword evidence="5 6" id="KW-0482">Metalloprotease</keyword>
<dbReference type="InterPro" id="IPR001915">
    <property type="entry name" value="Peptidase_M48"/>
</dbReference>
<keyword evidence="7" id="KW-0472">Membrane</keyword>
<dbReference type="CDD" id="cd07332">
    <property type="entry name" value="M48C_Oma1_like"/>
    <property type="match status" value="1"/>
</dbReference>
<dbReference type="KEGG" id="fln:FLA_4532"/>
<dbReference type="Proteomes" id="UP000186917">
    <property type="component" value="Unassembled WGS sequence"/>
</dbReference>
<evidence type="ECO:0000259" key="8">
    <source>
        <dbReference type="Pfam" id="PF01435"/>
    </source>
</evidence>
<dbReference type="GO" id="GO:0046872">
    <property type="term" value="F:metal ion binding"/>
    <property type="evidence" value="ECO:0007669"/>
    <property type="project" value="UniProtKB-KW"/>
</dbReference>
<evidence type="ECO:0000256" key="7">
    <source>
        <dbReference type="SAM" id="Phobius"/>
    </source>
</evidence>
<dbReference type="RefSeq" id="WP_076382522.1">
    <property type="nucleotide sequence ID" value="NZ_AP017422.1"/>
</dbReference>
<evidence type="ECO:0000313" key="10">
    <source>
        <dbReference type="Proteomes" id="UP000186917"/>
    </source>
</evidence>
<name>A0A173MM61_9BACT</name>
<evidence type="ECO:0000256" key="6">
    <source>
        <dbReference type="RuleBase" id="RU003983"/>
    </source>
</evidence>
<dbReference type="PANTHER" id="PTHR22726:SF1">
    <property type="entry name" value="METALLOENDOPEPTIDASE OMA1, MITOCHONDRIAL"/>
    <property type="match status" value="1"/>
</dbReference>
<dbReference type="InterPro" id="IPR051156">
    <property type="entry name" value="Mito/Outer_Membr_Metalloprot"/>
</dbReference>
<keyword evidence="3 6" id="KW-0378">Hydrolase</keyword>
<feature type="domain" description="Peptidase M48" evidence="8">
    <location>
        <begin position="154"/>
        <end position="324"/>
    </location>
</feature>
<dbReference type="GO" id="GO:0004222">
    <property type="term" value="F:metalloendopeptidase activity"/>
    <property type="evidence" value="ECO:0007669"/>
    <property type="project" value="InterPro"/>
</dbReference>
<dbReference type="AlphaFoldDB" id="A0A173MM61"/>
<evidence type="ECO:0000256" key="3">
    <source>
        <dbReference type="ARBA" id="ARBA00022801"/>
    </source>
</evidence>
<dbReference type="STRING" id="477680.SAMN05421788_11473"/>
<keyword evidence="7" id="KW-0812">Transmembrane</keyword>
<evidence type="ECO:0000256" key="4">
    <source>
        <dbReference type="ARBA" id="ARBA00022833"/>
    </source>
</evidence>
<evidence type="ECO:0000256" key="2">
    <source>
        <dbReference type="ARBA" id="ARBA00022723"/>
    </source>
</evidence>
<reference evidence="10" key="1">
    <citation type="submission" date="2017-01" db="EMBL/GenBank/DDBJ databases">
        <authorList>
            <person name="Varghese N."/>
            <person name="Submissions S."/>
        </authorList>
    </citation>
    <scope>NUCLEOTIDE SEQUENCE [LARGE SCALE GENOMIC DNA]</scope>
    <source>
        <strain evidence="10">DSM 21054</strain>
    </source>
</reference>
<accession>A0A173MM61</accession>
<keyword evidence="10" id="KW-1185">Reference proteome</keyword>
<gene>
    <name evidence="9" type="ORF">SAMN05421788_11473</name>
</gene>
<comment type="cofactor">
    <cofactor evidence="6">
        <name>Zn(2+)</name>
        <dbReference type="ChEBI" id="CHEBI:29105"/>
    </cofactor>
    <text evidence="6">Binds 1 zinc ion per subunit.</text>
</comment>
<keyword evidence="7" id="KW-1133">Transmembrane helix</keyword>
<keyword evidence="4 6" id="KW-0862">Zinc</keyword>